<dbReference type="InterPro" id="IPR027417">
    <property type="entry name" value="P-loop_NTPase"/>
</dbReference>
<dbReference type="PRINTS" id="PR00038">
    <property type="entry name" value="HTHLUXR"/>
</dbReference>
<dbReference type="GO" id="GO:0006355">
    <property type="term" value="P:regulation of DNA-templated transcription"/>
    <property type="evidence" value="ECO:0007669"/>
    <property type="project" value="InterPro"/>
</dbReference>
<evidence type="ECO:0000256" key="2">
    <source>
        <dbReference type="ARBA" id="ARBA00022840"/>
    </source>
</evidence>
<dbReference type="InterPro" id="IPR016032">
    <property type="entry name" value="Sig_transdc_resp-reg_C-effctor"/>
</dbReference>
<dbReference type="PANTHER" id="PTHR16305:SF35">
    <property type="entry name" value="TRANSCRIPTIONAL ACTIVATOR DOMAIN"/>
    <property type="match status" value="1"/>
</dbReference>
<feature type="domain" description="HTH luxR-type" evidence="4">
    <location>
        <begin position="883"/>
        <end position="947"/>
    </location>
</feature>
<evidence type="ECO:0000256" key="3">
    <source>
        <dbReference type="SAM" id="MobiDB-lite"/>
    </source>
</evidence>
<dbReference type="InterPro" id="IPR000792">
    <property type="entry name" value="Tscrpt_reg_LuxR_C"/>
</dbReference>
<dbReference type="EMBL" id="JADPRT010000001">
    <property type="protein sequence ID" value="MBF9066708.1"/>
    <property type="molecule type" value="Genomic_DNA"/>
</dbReference>
<evidence type="ECO:0000259" key="4">
    <source>
        <dbReference type="PROSITE" id="PS50043"/>
    </source>
</evidence>
<dbReference type="Pfam" id="PF00196">
    <property type="entry name" value="GerE"/>
    <property type="match status" value="1"/>
</dbReference>
<dbReference type="Gene3D" id="1.10.10.10">
    <property type="entry name" value="Winged helix-like DNA-binding domain superfamily/Winged helix DNA-binding domain"/>
    <property type="match status" value="1"/>
</dbReference>
<dbReference type="PROSITE" id="PS50043">
    <property type="entry name" value="HTH_LUXR_2"/>
    <property type="match status" value="1"/>
</dbReference>
<dbReference type="GO" id="GO:0004016">
    <property type="term" value="F:adenylate cyclase activity"/>
    <property type="evidence" value="ECO:0007669"/>
    <property type="project" value="TreeGrafter"/>
</dbReference>
<evidence type="ECO:0000313" key="6">
    <source>
        <dbReference type="Proteomes" id="UP000657385"/>
    </source>
</evidence>
<proteinExistence type="predicted"/>
<protein>
    <submittedName>
        <fullName evidence="5">AAA family ATPase</fullName>
    </submittedName>
</protein>
<dbReference type="SUPFAM" id="SSF46894">
    <property type="entry name" value="C-terminal effector domain of the bipartite response regulators"/>
    <property type="match status" value="1"/>
</dbReference>
<dbReference type="Proteomes" id="UP000657385">
    <property type="component" value="Unassembled WGS sequence"/>
</dbReference>
<dbReference type="PANTHER" id="PTHR16305">
    <property type="entry name" value="TESTICULAR SOLUBLE ADENYLYL CYCLASE"/>
    <property type="match status" value="1"/>
</dbReference>
<evidence type="ECO:0000313" key="5">
    <source>
        <dbReference type="EMBL" id="MBF9066708.1"/>
    </source>
</evidence>
<keyword evidence="2" id="KW-0067">ATP-binding</keyword>
<reference evidence="5" key="1">
    <citation type="submission" date="2020-11" db="EMBL/GenBank/DDBJ databases">
        <title>Isolation and identification of active actinomycetes.</title>
        <authorList>
            <person name="Yu B."/>
        </authorList>
    </citation>
    <scope>NUCLEOTIDE SEQUENCE</scope>
    <source>
        <strain evidence="5">NEAU-YB345</strain>
    </source>
</reference>
<feature type="region of interest" description="Disordered" evidence="3">
    <location>
        <begin position="1"/>
        <end position="30"/>
    </location>
</feature>
<dbReference type="GO" id="GO:0005524">
    <property type="term" value="F:ATP binding"/>
    <property type="evidence" value="ECO:0007669"/>
    <property type="project" value="UniProtKB-KW"/>
</dbReference>
<dbReference type="RefSeq" id="WP_196191896.1">
    <property type="nucleotide sequence ID" value="NZ_JADPRT010000001.1"/>
</dbReference>
<dbReference type="SUPFAM" id="SSF52540">
    <property type="entry name" value="P-loop containing nucleoside triphosphate hydrolases"/>
    <property type="match status" value="1"/>
</dbReference>
<name>A0A931FAS7_9ACTN</name>
<evidence type="ECO:0000256" key="1">
    <source>
        <dbReference type="ARBA" id="ARBA00022741"/>
    </source>
</evidence>
<gene>
    <name evidence="5" type="ORF">I2501_01480</name>
</gene>
<sequence>METTWGAPGSSRGATAPAADAGAPAGPVGRDTELERLRSAVRQEPGAPSALVLLGAEGIGKTRLLDAAGAYAAGTGRLVLSARGWSAERQQTFGCLGHLLAPVTDRVEALADPHRDVLRAVLGHRTDAPAPSAAAVRSSASALLDRIAAPDGLGRTAGVVATVDDAHVCDRATLELLGSLTRGAGGRLSVLLASRDGALLADLPTDVELLHVMPLSLRGSAELLDRLPGAPSGRGRLELVDQAHGNPGALVELCRLHAGAADPAVTLGGPPRLRHLGGTFEAALRQLPQETRRALAHAALALPGDDGAAVMASLGTADLAVWAPAEEAGIVALIDGRVVFRHPMAQVAAAVTESAVVRHQAHRALAELAAERPLDRALHLAAAALGPEPTVARALLEAARTSADDFTAARALEDAARLSTSPQDRAACLARSLSSALAVGDPDWVRELHTRFGGLDADPRLRHEAALAAAEALSLTGRQREAFGLLERTAEQCPPQDAHAAAELAAAAAAVAEQSALVEHRDRLARLVARAEQARVADAAASGAAAPDPLIAFARAVSHGPCAARRSLRRLDVARLGDPLAEPARLAEWVASASVAHLADEPELCLEQLRVADLLFSSRRAFGRRARYLAPLLDTLLATGRWVEADALLNEAEDKATLLRLPRLLADLTAFRTALRALRGQADSVTPPARQLPWIDLPENAATRARLVRADALVALAQGDWADAFRRLRTLFDEDGAPLHPFHSPRCIADLALAGLRAGQVEEAARILDRVRDAQGERPTTRMTLLMHHAAALVDPGTDAEHHFRLALVNAAGERWPLERAQARLSYAIWLRRARRPSEARQQLAAALELVEPLDAACVATWIRQELRASGVAPSAAPGTAPTGAALAELTVQQQQIVRMAAEGLSNREIAEQLFLSPRTVGTHLYNVFPKLGVTRRHQLRDLLQGC</sequence>
<keyword evidence="6" id="KW-1185">Reference proteome</keyword>
<dbReference type="SMART" id="SM00421">
    <property type="entry name" value="HTH_LUXR"/>
    <property type="match status" value="1"/>
</dbReference>
<dbReference type="PROSITE" id="PS00622">
    <property type="entry name" value="HTH_LUXR_1"/>
    <property type="match status" value="1"/>
</dbReference>
<feature type="compositionally biased region" description="Low complexity" evidence="3">
    <location>
        <begin position="13"/>
        <end position="27"/>
    </location>
</feature>
<keyword evidence="1" id="KW-0547">Nucleotide-binding</keyword>
<dbReference type="AlphaFoldDB" id="A0A931FAS7"/>
<accession>A0A931FAS7</accession>
<dbReference type="InterPro" id="IPR036388">
    <property type="entry name" value="WH-like_DNA-bd_sf"/>
</dbReference>
<dbReference type="CDD" id="cd06170">
    <property type="entry name" value="LuxR_C_like"/>
    <property type="match status" value="1"/>
</dbReference>
<organism evidence="5 6">
    <name type="scientific">Streptacidiphilus fuscans</name>
    <dbReference type="NCBI Taxonomy" id="2789292"/>
    <lineage>
        <taxon>Bacteria</taxon>
        <taxon>Bacillati</taxon>
        <taxon>Actinomycetota</taxon>
        <taxon>Actinomycetes</taxon>
        <taxon>Kitasatosporales</taxon>
        <taxon>Streptomycetaceae</taxon>
        <taxon>Streptacidiphilus</taxon>
    </lineage>
</organism>
<dbReference type="GO" id="GO:0005737">
    <property type="term" value="C:cytoplasm"/>
    <property type="evidence" value="ECO:0007669"/>
    <property type="project" value="TreeGrafter"/>
</dbReference>
<dbReference type="GO" id="GO:0003677">
    <property type="term" value="F:DNA binding"/>
    <property type="evidence" value="ECO:0007669"/>
    <property type="project" value="InterPro"/>
</dbReference>
<comment type="caution">
    <text evidence="5">The sequence shown here is derived from an EMBL/GenBank/DDBJ whole genome shotgun (WGS) entry which is preliminary data.</text>
</comment>